<organism evidence="9 10">
    <name type="scientific">Porphyridium purpureum</name>
    <name type="common">Red alga</name>
    <name type="synonym">Porphyridium cruentum</name>
    <dbReference type="NCBI Taxonomy" id="35688"/>
    <lineage>
        <taxon>Eukaryota</taxon>
        <taxon>Rhodophyta</taxon>
        <taxon>Bangiophyceae</taxon>
        <taxon>Porphyridiales</taxon>
        <taxon>Porphyridiaceae</taxon>
        <taxon>Porphyridium</taxon>
    </lineage>
</organism>
<proteinExistence type="inferred from homology"/>
<dbReference type="Pfam" id="PF13850">
    <property type="entry name" value="ERGIC_N"/>
    <property type="match status" value="1"/>
</dbReference>
<name>A0A5J4Z6V9_PORPP</name>
<keyword evidence="10" id="KW-1185">Reference proteome</keyword>
<sequence length="446" mass="48753">MLAAGRGVSSGGGGSGLSSRLTGWDTFSKTVEEFREYTFTGGMISLLSVGVILVLTLFEFVNYLSPDRHTEFLVDSERLGTMKIFLDIDFPALRCDWLGIDAIEMSGKSQLSIENHLSKTQLGGGLAAVENSGDTASTVAKQGLTKRLMASGRASRLRNRVSPSGSAQKDAANGAPNQAFHLSQHVQPVSKDYCGSCYGALKEGECCNTCNDVRRAFQKRGWVLDSTNSIEQCVREGVVSVDGADDDSAAGVAGCNIRGYVEIDKIAGNLHILPGRTYEAEGQLLYDANNIEFSKMNLSHTIHHFTIGDSFPGRTNPLDGASKTMQEDGYPGQHEYFLKVVPTAYKSIGWWNRMRSDIADTYQYSVTEYFHRVSEKDYISSQPGVYFVYDLSPIAVVYEDRRNSFASFLVQLCAIVGGVFTVSGMLDSSIHTSAKVVQKMRMGKKD</sequence>
<feature type="transmembrane region" description="Helical" evidence="6">
    <location>
        <begin position="408"/>
        <end position="426"/>
    </location>
</feature>
<keyword evidence="3 6" id="KW-0812">Transmembrane</keyword>
<dbReference type="OMA" id="GPTHGMY"/>
<keyword evidence="4 6" id="KW-1133">Transmembrane helix</keyword>
<accession>A0A5J4Z6V9</accession>
<dbReference type="InterPro" id="IPR012936">
    <property type="entry name" value="Erv_C"/>
</dbReference>
<dbReference type="GO" id="GO:0030134">
    <property type="term" value="C:COPII-coated ER to Golgi transport vesicle"/>
    <property type="evidence" value="ECO:0007669"/>
    <property type="project" value="TreeGrafter"/>
</dbReference>
<dbReference type="EMBL" id="VRMN01000001">
    <property type="protein sequence ID" value="KAA8498417.1"/>
    <property type="molecule type" value="Genomic_DNA"/>
</dbReference>
<dbReference type="GO" id="GO:0005783">
    <property type="term" value="C:endoplasmic reticulum"/>
    <property type="evidence" value="ECO:0007669"/>
    <property type="project" value="TreeGrafter"/>
</dbReference>
<comment type="similarity">
    <text evidence="2">Belongs to the ERGIC family.</text>
</comment>
<dbReference type="Proteomes" id="UP000324585">
    <property type="component" value="Unassembled WGS sequence"/>
</dbReference>
<dbReference type="GO" id="GO:0016020">
    <property type="term" value="C:membrane"/>
    <property type="evidence" value="ECO:0007669"/>
    <property type="project" value="UniProtKB-SubCell"/>
</dbReference>
<feature type="domain" description="Endoplasmic reticulum vesicle transporter C-terminal" evidence="7">
    <location>
        <begin position="197"/>
        <end position="427"/>
    </location>
</feature>
<evidence type="ECO:0000256" key="3">
    <source>
        <dbReference type="ARBA" id="ARBA00022692"/>
    </source>
</evidence>
<reference evidence="10" key="1">
    <citation type="journal article" date="2019" name="Nat. Commun.">
        <title>Expansion of phycobilisome linker gene families in mesophilic red algae.</title>
        <authorList>
            <person name="Lee J."/>
            <person name="Kim D."/>
            <person name="Bhattacharya D."/>
            <person name="Yoon H.S."/>
        </authorList>
    </citation>
    <scope>NUCLEOTIDE SEQUENCE [LARGE SCALE GENOMIC DNA]</scope>
    <source>
        <strain evidence="10">CCMP 1328</strain>
    </source>
</reference>
<dbReference type="OrthoDB" id="270930at2759"/>
<evidence type="ECO:0000256" key="2">
    <source>
        <dbReference type="ARBA" id="ARBA00005648"/>
    </source>
</evidence>
<evidence type="ECO:0000256" key="1">
    <source>
        <dbReference type="ARBA" id="ARBA00004141"/>
    </source>
</evidence>
<dbReference type="Pfam" id="PF07970">
    <property type="entry name" value="COPIIcoated_ERV"/>
    <property type="match status" value="1"/>
</dbReference>
<keyword evidence="5 6" id="KW-0472">Membrane</keyword>
<gene>
    <name evidence="9" type="ORF">FVE85_6002</name>
</gene>
<comment type="caution">
    <text evidence="9">The sequence shown here is derived from an EMBL/GenBank/DDBJ whole genome shotgun (WGS) entry which is preliminary data.</text>
</comment>
<evidence type="ECO:0000313" key="9">
    <source>
        <dbReference type="EMBL" id="KAA8498417.1"/>
    </source>
</evidence>
<protein>
    <submittedName>
        <fullName evidence="9">Endoplasmic reticulum-Golgi intermediate compartment protein 3</fullName>
    </submittedName>
</protein>
<feature type="domain" description="Endoplasmic reticulum vesicle transporter N-terminal" evidence="8">
    <location>
        <begin position="24"/>
        <end position="110"/>
    </location>
</feature>
<evidence type="ECO:0000259" key="8">
    <source>
        <dbReference type="Pfam" id="PF13850"/>
    </source>
</evidence>
<dbReference type="PANTHER" id="PTHR10984">
    <property type="entry name" value="ENDOPLASMIC RETICULUM-GOLGI INTERMEDIATE COMPARTMENT PROTEIN"/>
    <property type="match status" value="1"/>
</dbReference>
<evidence type="ECO:0000256" key="5">
    <source>
        <dbReference type="ARBA" id="ARBA00023136"/>
    </source>
</evidence>
<dbReference type="InterPro" id="IPR039542">
    <property type="entry name" value="Erv_N"/>
</dbReference>
<dbReference type="AlphaFoldDB" id="A0A5J4Z6V9"/>
<comment type="subcellular location">
    <subcellularLocation>
        <location evidence="1">Membrane</location>
        <topology evidence="1">Multi-pass membrane protein</topology>
    </subcellularLocation>
</comment>
<evidence type="ECO:0000313" key="10">
    <source>
        <dbReference type="Proteomes" id="UP000324585"/>
    </source>
</evidence>
<evidence type="ECO:0000256" key="6">
    <source>
        <dbReference type="SAM" id="Phobius"/>
    </source>
</evidence>
<feature type="transmembrane region" description="Helical" evidence="6">
    <location>
        <begin position="37"/>
        <end position="58"/>
    </location>
</feature>
<evidence type="ECO:0000259" key="7">
    <source>
        <dbReference type="Pfam" id="PF07970"/>
    </source>
</evidence>
<dbReference type="PANTHER" id="PTHR10984:SF25">
    <property type="entry name" value="ENDOPLASMIC RETICULUM-GOLGI INTERMEDIATE COMPARTMENT PROTEIN 3"/>
    <property type="match status" value="1"/>
</dbReference>
<dbReference type="InterPro" id="IPR045888">
    <property type="entry name" value="Erv"/>
</dbReference>
<evidence type="ECO:0000256" key="4">
    <source>
        <dbReference type="ARBA" id="ARBA00022989"/>
    </source>
</evidence>